<reference evidence="2" key="1">
    <citation type="journal article" date="2020" name="Stud. Mycol.">
        <title>101 Dothideomycetes genomes: a test case for predicting lifestyles and emergence of pathogens.</title>
        <authorList>
            <person name="Haridas S."/>
            <person name="Albert R."/>
            <person name="Binder M."/>
            <person name="Bloem J."/>
            <person name="Labutti K."/>
            <person name="Salamov A."/>
            <person name="Andreopoulos B."/>
            <person name="Baker S."/>
            <person name="Barry K."/>
            <person name="Bills G."/>
            <person name="Bluhm B."/>
            <person name="Cannon C."/>
            <person name="Castanera R."/>
            <person name="Culley D."/>
            <person name="Daum C."/>
            <person name="Ezra D."/>
            <person name="Gonzalez J."/>
            <person name="Henrissat B."/>
            <person name="Kuo A."/>
            <person name="Liang C."/>
            <person name="Lipzen A."/>
            <person name="Lutzoni F."/>
            <person name="Magnuson J."/>
            <person name="Mondo S."/>
            <person name="Nolan M."/>
            <person name="Ohm R."/>
            <person name="Pangilinan J."/>
            <person name="Park H.-J."/>
            <person name="Ramirez L."/>
            <person name="Alfaro M."/>
            <person name="Sun H."/>
            <person name="Tritt A."/>
            <person name="Yoshinaga Y."/>
            <person name="Zwiers L.-H."/>
            <person name="Turgeon B."/>
            <person name="Goodwin S."/>
            <person name="Spatafora J."/>
            <person name="Crous P."/>
            <person name="Grigoriev I."/>
        </authorList>
    </citation>
    <scope>NUCLEOTIDE SEQUENCE</scope>
    <source>
        <strain evidence="2">CBS 125425</strain>
    </source>
</reference>
<feature type="compositionally biased region" description="Polar residues" evidence="1">
    <location>
        <begin position="46"/>
        <end position="59"/>
    </location>
</feature>
<comment type="caution">
    <text evidence="2">The sequence shown here is derived from an EMBL/GenBank/DDBJ whole genome shotgun (WGS) entry which is preliminary data.</text>
</comment>
<evidence type="ECO:0000313" key="3">
    <source>
        <dbReference type="Proteomes" id="UP000799444"/>
    </source>
</evidence>
<evidence type="ECO:0000256" key="1">
    <source>
        <dbReference type="SAM" id="MobiDB-lite"/>
    </source>
</evidence>
<evidence type="ECO:0000313" key="2">
    <source>
        <dbReference type="EMBL" id="KAF2740206.1"/>
    </source>
</evidence>
<protein>
    <submittedName>
        <fullName evidence="2">Uncharacterized protein</fullName>
    </submittedName>
</protein>
<gene>
    <name evidence="2" type="ORF">EJ04DRAFT_508200</name>
</gene>
<organism evidence="2 3">
    <name type="scientific">Polyplosphaeria fusca</name>
    <dbReference type="NCBI Taxonomy" id="682080"/>
    <lineage>
        <taxon>Eukaryota</taxon>
        <taxon>Fungi</taxon>
        <taxon>Dikarya</taxon>
        <taxon>Ascomycota</taxon>
        <taxon>Pezizomycotina</taxon>
        <taxon>Dothideomycetes</taxon>
        <taxon>Pleosporomycetidae</taxon>
        <taxon>Pleosporales</taxon>
        <taxon>Tetraplosphaeriaceae</taxon>
        <taxon>Polyplosphaeria</taxon>
    </lineage>
</organism>
<sequence length="70" mass="7633">MGRPIQDVDISTVPEEPCQQHTAVFSRSNQSSRTASGNVGSIAARTATTQGGDARQQQRVWEGEMNELKM</sequence>
<dbReference type="AlphaFoldDB" id="A0A9P4V836"/>
<dbReference type="EMBL" id="ML996101">
    <property type="protein sequence ID" value="KAF2740206.1"/>
    <property type="molecule type" value="Genomic_DNA"/>
</dbReference>
<feature type="compositionally biased region" description="Polar residues" evidence="1">
    <location>
        <begin position="19"/>
        <end position="39"/>
    </location>
</feature>
<keyword evidence="3" id="KW-1185">Reference proteome</keyword>
<accession>A0A9P4V836</accession>
<dbReference type="Proteomes" id="UP000799444">
    <property type="component" value="Unassembled WGS sequence"/>
</dbReference>
<proteinExistence type="predicted"/>
<feature type="region of interest" description="Disordered" evidence="1">
    <location>
        <begin position="1"/>
        <end position="70"/>
    </location>
</feature>
<name>A0A9P4V836_9PLEO</name>